<dbReference type="OrthoDB" id="4170613at2"/>
<keyword evidence="2" id="KW-1185">Reference proteome</keyword>
<proteinExistence type="predicted"/>
<dbReference type="RefSeq" id="WP_141848926.1">
    <property type="nucleotide sequence ID" value="NZ_BAAAPR010000009.1"/>
</dbReference>
<dbReference type="EMBL" id="VFMN01000001">
    <property type="protein sequence ID" value="TQJ09581.1"/>
    <property type="molecule type" value="Genomic_DNA"/>
</dbReference>
<accession>A0A542E2M5</accession>
<comment type="caution">
    <text evidence="1">The sequence shown here is derived from an EMBL/GenBank/DDBJ whole genome shotgun (WGS) entry which is preliminary data.</text>
</comment>
<name>A0A542E2M5_9MICO</name>
<sequence length="176" mass="19345">MDVVLERVDGRRYRIGATRGGRYDVGADVVVRPGPGGADLPHDLVHFAVEEVAGLTLGIYGQVAAGGDVGGFFRTGHPRTLAERQRSERVGRAGRHEVERSELLAGLVGPDGRMRPHPDVDERLRGRIEARLAELVDAWRAVPAGGRLVLPWPEHLQLRHGRLPGERRAEVSGRRR</sequence>
<organism evidence="1 2">
    <name type="scientific">Lapillicoccus jejuensis</name>
    <dbReference type="NCBI Taxonomy" id="402171"/>
    <lineage>
        <taxon>Bacteria</taxon>
        <taxon>Bacillati</taxon>
        <taxon>Actinomycetota</taxon>
        <taxon>Actinomycetes</taxon>
        <taxon>Micrococcales</taxon>
        <taxon>Intrasporangiaceae</taxon>
        <taxon>Lapillicoccus</taxon>
    </lineage>
</organism>
<dbReference type="AlphaFoldDB" id="A0A542E2M5"/>
<reference evidence="1 2" key="1">
    <citation type="submission" date="2019-06" db="EMBL/GenBank/DDBJ databases">
        <title>Sequencing the genomes of 1000 actinobacteria strains.</title>
        <authorList>
            <person name="Klenk H.-P."/>
        </authorList>
    </citation>
    <scope>NUCLEOTIDE SEQUENCE [LARGE SCALE GENOMIC DNA]</scope>
    <source>
        <strain evidence="1 2">DSM 18607</strain>
    </source>
</reference>
<evidence type="ECO:0000313" key="2">
    <source>
        <dbReference type="Proteomes" id="UP000317893"/>
    </source>
</evidence>
<protein>
    <submittedName>
        <fullName evidence="1">Uncharacterized protein</fullName>
    </submittedName>
</protein>
<gene>
    <name evidence="1" type="ORF">FB458_2693</name>
</gene>
<dbReference type="Proteomes" id="UP000317893">
    <property type="component" value="Unassembled WGS sequence"/>
</dbReference>
<evidence type="ECO:0000313" key="1">
    <source>
        <dbReference type="EMBL" id="TQJ09581.1"/>
    </source>
</evidence>